<dbReference type="InterPro" id="IPR035965">
    <property type="entry name" value="PAS-like_dom_sf"/>
</dbReference>
<sequence length="384" mass="41862">MNDFQPGLDDTDARRLAERHVEAIREHGGIFVDAVRLTRMPMMVTDAALPGNPIIFANQAMVELSGYDPEELLGQDPHFMNGPGTDPAAIQDYVAAIRENRSATLEIEQYRKDGTRYRAMLFASPLDDGQGSVTNHFLSYLDITRRFDAETRLKALAAELEERVAERTRTLEAANDRLTKLAAEREMLLVEVNHRAKNSLSIAGALLRLQGRRHPDPAVTALFDETQEQLNAMARAHDLLSRSDHVQQVDAGRYVTDLCTALTAMADGDDRIRLDATVEPGIAISADTAIPLGLALTELITNAIKYAFPSGRSGTIAVGLRRDRPGSVALAIRDDGVGMAGPREGSLGFSLIRSLVQQIDGALDIRGDAGVRVTITFPDLQPAT</sequence>
<dbReference type="GO" id="GO:0005524">
    <property type="term" value="F:ATP binding"/>
    <property type="evidence" value="ECO:0007669"/>
    <property type="project" value="UniProtKB-KW"/>
</dbReference>
<feature type="domain" description="Histidine kinase" evidence="14">
    <location>
        <begin position="191"/>
        <end position="381"/>
    </location>
</feature>
<evidence type="ECO:0000256" key="9">
    <source>
        <dbReference type="ARBA" id="ARBA00022741"/>
    </source>
</evidence>
<organism evidence="17 18">
    <name type="scientific">Methylobacterium brachiatum</name>
    <dbReference type="NCBI Taxonomy" id="269660"/>
    <lineage>
        <taxon>Bacteria</taxon>
        <taxon>Pseudomonadati</taxon>
        <taxon>Pseudomonadota</taxon>
        <taxon>Alphaproteobacteria</taxon>
        <taxon>Hyphomicrobiales</taxon>
        <taxon>Methylobacteriaceae</taxon>
        <taxon>Methylobacterium</taxon>
    </lineage>
</organism>
<keyword evidence="7" id="KW-0808">Transferase</keyword>
<feature type="domain" description="PAS" evidence="15">
    <location>
        <begin position="41"/>
        <end position="75"/>
    </location>
</feature>
<evidence type="ECO:0000256" key="13">
    <source>
        <dbReference type="SAM" id="Coils"/>
    </source>
</evidence>
<dbReference type="SUPFAM" id="SSF55785">
    <property type="entry name" value="PYP-like sensor domain (PAS domain)"/>
    <property type="match status" value="1"/>
</dbReference>
<evidence type="ECO:0000256" key="10">
    <source>
        <dbReference type="ARBA" id="ARBA00022777"/>
    </source>
</evidence>
<evidence type="ECO:0000313" key="18">
    <source>
        <dbReference type="Proteomes" id="UP001223420"/>
    </source>
</evidence>
<keyword evidence="4" id="KW-0597">Phosphoprotein</keyword>
<dbReference type="PROSITE" id="PS50109">
    <property type="entry name" value="HIS_KIN"/>
    <property type="match status" value="1"/>
</dbReference>
<evidence type="ECO:0000259" key="14">
    <source>
        <dbReference type="PROSITE" id="PS50109"/>
    </source>
</evidence>
<gene>
    <name evidence="17" type="ORF">QO001_002094</name>
</gene>
<evidence type="ECO:0000256" key="12">
    <source>
        <dbReference type="ARBA" id="ARBA00023026"/>
    </source>
</evidence>
<name>A0AAJ1TVA0_9HYPH</name>
<evidence type="ECO:0000256" key="1">
    <source>
        <dbReference type="ARBA" id="ARBA00000085"/>
    </source>
</evidence>
<dbReference type="Pfam" id="PF13426">
    <property type="entry name" value="PAS_9"/>
    <property type="match status" value="1"/>
</dbReference>
<comment type="catalytic activity">
    <reaction evidence="1">
        <text>ATP + protein L-histidine = ADP + protein N-phospho-L-histidine.</text>
        <dbReference type="EC" id="2.7.13.3"/>
    </reaction>
</comment>
<evidence type="ECO:0000256" key="7">
    <source>
        <dbReference type="ARBA" id="ARBA00022679"/>
    </source>
</evidence>
<dbReference type="PROSITE" id="PS50113">
    <property type="entry name" value="PAC"/>
    <property type="match status" value="1"/>
</dbReference>
<dbReference type="InterPro" id="IPR011495">
    <property type="entry name" value="Sig_transdc_His_kin_sub2_dim/P"/>
</dbReference>
<dbReference type="Proteomes" id="UP001223420">
    <property type="component" value="Unassembled WGS sequence"/>
</dbReference>
<reference evidence="17" key="1">
    <citation type="submission" date="2023-07" db="EMBL/GenBank/DDBJ databases">
        <title>Genomic Encyclopedia of Type Strains, Phase IV (KMG-IV): sequencing the most valuable type-strain genomes for metagenomic binning, comparative biology and taxonomic classification.</title>
        <authorList>
            <person name="Goeker M."/>
        </authorList>
    </citation>
    <scope>NUCLEOTIDE SEQUENCE</scope>
    <source>
        <strain evidence="17">DSM 19569</strain>
    </source>
</reference>
<evidence type="ECO:0000313" key="17">
    <source>
        <dbReference type="EMBL" id="MDQ0543168.1"/>
    </source>
</evidence>
<keyword evidence="5" id="KW-0285">Flavoprotein</keyword>
<keyword evidence="13" id="KW-0175">Coiled coil</keyword>
<evidence type="ECO:0000256" key="3">
    <source>
        <dbReference type="ARBA" id="ARBA00021740"/>
    </source>
</evidence>
<dbReference type="EMBL" id="JAUSWL010000003">
    <property type="protein sequence ID" value="MDQ0543168.1"/>
    <property type="molecule type" value="Genomic_DNA"/>
</dbReference>
<dbReference type="InterPro" id="IPR011102">
    <property type="entry name" value="Sig_transdc_His_kinase_HWE"/>
</dbReference>
<keyword evidence="10" id="KW-0418">Kinase</keyword>
<dbReference type="NCBIfam" id="TIGR00229">
    <property type="entry name" value="sensory_box"/>
    <property type="match status" value="1"/>
</dbReference>
<dbReference type="Pfam" id="PF02518">
    <property type="entry name" value="HATPase_c"/>
    <property type="match status" value="1"/>
</dbReference>
<keyword evidence="6" id="KW-0288">FMN</keyword>
<dbReference type="SUPFAM" id="SSF55874">
    <property type="entry name" value="ATPase domain of HSP90 chaperone/DNA topoisomerase II/histidine kinase"/>
    <property type="match status" value="1"/>
</dbReference>
<keyword evidence="9" id="KW-0547">Nucleotide-binding</keyword>
<dbReference type="PROSITE" id="PS50112">
    <property type="entry name" value="PAS"/>
    <property type="match status" value="1"/>
</dbReference>
<dbReference type="SMART" id="SM00387">
    <property type="entry name" value="HATPase_c"/>
    <property type="match status" value="1"/>
</dbReference>
<dbReference type="RefSeq" id="WP_230366012.1">
    <property type="nucleotide sequence ID" value="NZ_JAJALK010000004.1"/>
</dbReference>
<dbReference type="GO" id="GO:0004673">
    <property type="term" value="F:protein histidine kinase activity"/>
    <property type="evidence" value="ECO:0007669"/>
    <property type="project" value="UniProtKB-EC"/>
</dbReference>
<accession>A0AAJ1TVA0</accession>
<dbReference type="InterPro" id="IPR000014">
    <property type="entry name" value="PAS"/>
</dbReference>
<dbReference type="InterPro" id="IPR005467">
    <property type="entry name" value="His_kinase_dom"/>
</dbReference>
<dbReference type="Gene3D" id="3.30.565.10">
    <property type="entry name" value="Histidine kinase-like ATPase, C-terminal domain"/>
    <property type="match status" value="1"/>
</dbReference>
<evidence type="ECO:0000259" key="15">
    <source>
        <dbReference type="PROSITE" id="PS50112"/>
    </source>
</evidence>
<keyword evidence="8" id="KW-0677">Repeat</keyword>
<evidence type="ECO:0000256" key="2">
    <source>
        <dbReference type="ARBA" id="ARBA00012438"/>
    </source>
</evidence>
<dbReference type="PANTHER" id="PTHR41523">
    <property type="entry name" value="TWO-COMPONENT SYSTEM SENSOR PROTEIN"/>
    <property type="match status" value="1"/>
</dbReference>
<dbReference type="AlphaFoldDB" id="A0AAJ1TVA0"/>
<comment type="caution">
    <text evidence="17">The sequence shown here is derived from an EMBL/GenBank/DDBJ whole genome shotgun (WGS) entry which is preliminary data.</text>
</comment>
<dbReference type="InterPro" id="IPR000700">
    <property type="entry name" value="PAS-assoc_C"/>
</dbReference>
<evidence type="ECO:0000259" key="16">
    <source>
        <dbReference type="PROSITE" id="PS50113"/>
    </source>
</evidence>
<dbReference type="PANTHER" id="PTHR41523:SF8">
    <property type="entry name" value="ETHYLENE RESPONSE SENSOR PROTEIN"/>
    <property type="match status" value="1"/>
</dbReference>
<dbReference type="Gene3D" id="3.30.450.20">
    <property type="entry name" value="PAS domain"/>
    <property type="match status" value="1"/>
</dbReference>
<keyword evidence="12" id="KW-0843">Virulence</keyword>
<dbReference type="SMART" id="SM00911">
    <property type="entry name" value="HWE_HK"/>
    <property type="match status" value="1"/>
</dbReference>
<dbReference type="EC" id="2.7.13.3" evidence="2"/>
<keyword evidence="11" id="KW-0067">ATP-binding</keyword>
<evidence type="ECO:0000256" key="4">
    <source>
        <dbReference type="ARBA" id="ARBA00022553"/>
    </source>
</evidence>
<evidence type="ECO:0000256" key="8">
    <source>
        <dbReference type="ARBA" id="ARBA00022737"/>
    </source>
</evidence>
<proteinExistence type="predicted"/>
<evidence type="ECO:0000256" key="11">
    <source>
        <dbReference type="ARBA" id="ARBA00022840"/>
    </source>
</evidence>
<dbReference type="InterPro" id="IPR036890">
    <property type="entry name" value="HATPase_C_sf"/>
</dbReference>
<dbReference type="CDD" id="cd00130">
    <property type="entry name" value="PAS"/>
    <property type="match status" value="1"/>
</dbReference>
<feature type="domain" description="PAC" evidence="16">
    <location>
        <begin position="103"/>
        <end position="155"/>
    </location>
</feature>
<feature type="coiled-coil region" evidence="13">
    <location>
        <begin position="157"/>
        <end position="191"/>
    </location>
</feature>
<dbReference type="InterPro" id="IPR003594">
    <property type="entry name" value="HATPase_dom"/>
</dbReference>
<protein>
    <recommendedName>
        <fullName evidence="3">Blue-light-activated histidine kinase</fullName>
        <ecNumber evidence="2">2.7.13.3</ecNumber>
    </recommendedName>
</protein>
<evidence type="ECO:0000256" key="6">
    <source>
        <dbReference type="ARBA" id="ARBA00022643"/>
    </source>
</evidence>
<evidence type="ECO:0000256" key="5">
    <source>
        <dbReference type="ARBA" id="ARBA00022630"/>
    </source>
</evidence>
<dbReference type="Pfam" id="PF07568">
    <property type="entry name" value="HisKA_2"/>
    <property type="match status" value="1"/>
</dbReference>